<feature type="non-terminal residue" evidence="1">
    <location>
        <position position="1"/>
    </location>
</feature>
<dbReference type="AlphaFoldDB" id="A0A6L2JWG1"/>
<name>A0A6L2JWG1_TANCI</name>
<sequence length="235" mass="27310">GSTSKIHDIDADEDITLVNDQDDAEIFDVNDLQGEEVFVKKEVADKEVSAAGEVNAASIATTDTKIDFDHQLAKRLQAEEQQELTDEEKATLFLQLLEERRKFFAAKRSEEKRNIPPTQAQQRKIMCTYLKNVEGNKLKDLKNKSFDFIQKMFDRAFKGLKRAGEELTQENEEEVAIDAIPLAVKSSRIVDWKIYKERKKSYYQIIRADESSKIYMFFTQMLKSFDREDLEDLYN</sequence>
<gene>
    <name evidence="1" type="ORF">Tci_012865</name>
</gene>
<comment type="caution">
    <text evidence="1">The sequence shown here is derived from an EMBL/GenBank/DDBJ whole genome shotgun (WGS) entry which is preliminary data.</text>
</comment>
<accession>A0A6L2JWG1</accession>
<proteinExistence type="predicted"/>
<reference evidence="1" key="1">
    <citation type="journal article" date="2019" name="Sci. Rep.">
        <title>Draft genome of Tanacetum cinerariifolium, the natural source of mosquito coil.</title>
        <authorList>
            <person name="Yamashiro T."/>
            <person name="Shiraishi A."/>
            <person name="Satake H."/>
            <person name="Nakayama K."/>
        </authorList>
    </citation>
    <scope>NUCLEOTIDE SEQUENCE</scope>
</reference>
<protein>
    <submittedName>
        <fullName evidence="1">Uncharacterized protein</fullName>
    </submittedName>
</protein>
<evidence type="ECO:0000313" key="1">
    <source>
        <dbReference type="EMBL" id="GEU40887.1"/>
    </source>
</evidence>
<organism evidence="1">
    <name type="scientific">Tanacetum cinerariifolium</name>
    <name type="common">Dalmatian daisy</name>
    <name type="synonym">Chrysanthemum cinerariifolium</name>
    <dbReference type="NCBI Taxonomy" id="118510"/>
    <lineage>
        <taxon>Eukaryota</taxon>
        <taxon>Viridiplantae</taxon>
        <taxon>Streptophyta</taxon>
        <taxon>Embryophyta</taxon>
        <taxon>Tracheophyta</taxon>
        <taxon>Spermatophyta</taxon>
        <taxon>Magnoliopsida</taxon>
        <taxon>eudicotyledons</taxon>
        <taxon>Gunneridae</taxon>
        <taxon>Pentapetalae</taxon>
        <taxon>asterids</taxon>
        <taxon>campanulids</taxon>
        <taxon>Asterales</taxon>
        <taxon>Asteraceae</taxon>
        <taxon>Asteroideae</taxon>
        <taxon>Anthemideae</taxon>
        <taxon>Anthemidinae</taxon>
        <taxon>Tanacetum</taxon>
    </lineage>
</organism>
<dbReference type="EMBL" id="BKCJ010001364">
    <property type="protein sequence ID" value="GEU40887.1"/>
    <property type="molecule type" value="Genomic_DNA"/>
</dbReference>